<keyword evidence="1" id="KW-0732">Signal</keyword>
<dbReference type="GeneID" id="87480532"/>
<gene>
    <name evidence="2" type="ORF">EDF85_0065</name>
</gene>
<dbReference type="AlphaFoldDB" id="A0A9X8HLZ5"/>
<feature type="chain" id="PRO_5040764337" evidence="1">
    <location>
        <begin position="22"/>
        <end position="360"/>
    </location>
</feature>
<evidence type="ECO:0000313" key="3">
    <source>
        <dbReference type="Proteomes" id="UP000269115"/>
    </source>
</evidence>
<reference evidence="2 3" key="1">
    <citation type="submission" date="2018-11" db="EMBL/GenBank/DDBJ databases">
        <title>Genomic analyses of the natural microbiome of Caenorhabditis elegans.</title>
        <authorList>
            <person name="Samuel B."/>
        </authorList>
    </citation>
    <scope>NUCLEOTIDE SEQUENCE [LARGE SCALE GENOMIC DNA]</scope>
    <source>
        <strain evidence="2 3">BIGb0473</strain>
    </source>
</reference>
<sequence>MRAYRILSAATLCLVSASASAFQLSPYGKVNNGAYTRVFSEAVHENLTLASIRQAAIPDALKADQNFIESLIAGARWNDDPLGFMKTGVPVDFYLSFKDSCKRSTQINPTWDLMYRTHCGDMQYLHAMASSALETTTQTRARIMMWAEFTFRVSTGEIPKNRYFRSVPQLMSPEGGEQFSQSLTHSNTRRLLWQPEDLFSRNCTRMPALKAMLRGHGWTESRCDDSHNEHAASTIQNLALGSLLHLLQDSFSDSHVRRFPLHDEHVSRLAGVQGVEQFGNYAKQDSSRHKVADRLPETANDAQPLDLKHLSAQLIALSVTGRDGTGAAQWEQARPLLEHAFDISRAQPVSGAIGYEKLDR</sequence>
<comment type="caution">
    <text evidence="2">The sequence shown here is derived from an EMBL/GenBank/DDBJ whole genome shotgun (WGS) entry which is preliminary data.</text>
</comment>
<accession>A0A9X8HLZ5</accession>
<evidence type="ECO:0000313" key="2">
    <source>
        <dbReference type="EMBL" id="ROQ56196.1"/>
    </source>
</evidence>
<proteinExistence type="predicted"/>
<dbReference type="EMBL" id="RJUR01000001">
    <property type="protein sequence ID" value="ROQ56196.1"/>
    <property type="molecule type" value="Genomic_DNA"/>
</dbReference>
<dbReference type="RefSeq" id="WP_104572286.1">
    <property type="nucleotide sequence ID" value="NZ_RJUR01000001.1"/>
</dbReference>
<name>A0A9X8HLZ5_PSEPU</name>
<evidence type="ECO:0000256" key="1">
    <source>
        <dbReference type="SAM" id="SignalP"/>
    </source>
</evidence>
<dbReference type="Proteomes" id="UP000269115">
    <property type="component" value="Unassembled WGS sequence"/>
</dbReference>
<feature type="signal peptide" evidence="1">
    <location>
        <begin position="1"/>
        <end position="21"/>
    </location>
</feature>
<protein>
    <submittedName>
        <fullName evidence="2">Uncharacterized protein</fullName>
    </submittedName>
</protein>
<organism evidence="2 3">
    <name type="scientific">Pseudomonas putida</name>
    <name type="common">Arthrobacter siderocapsulatus</name>
    <dbReference type="NCBI Taxonomy" id="303"/>
    <lineage>
        <taxon>Bacteria</taxon>
        <taxon>Pseudomonadati</taxon>
        <taxon>Pseudomonadota</taxon>
        <taxon>Gammaproteobacteria</taxon>
        <taxon>Pseudomonadales</taxon>
        <taxon>Pseudomonadaceae</taxon>
        <taxon>Pseudomonas</taxon>
    </lineage>
</organism>